<keyword evidence="2" id="KW-1185">Reference proteome</keyword>
<dbReference type="EMBL" id="CACVBM020001237">
    <property type="protein sequence ID" value="CAA7040919.1"/>
    <property type="molecule type" value="Genomic_DNA"/>
</dbReference>
<evidence type="ECO:0000313" key="1">
    <source>
        <dbReference type="EMBL" id="CAA7040919.1"/>
    </source>
</evidence>
<reference evidence="1" key="1">
    <citation type="submission" date="2020-01" db="EMBL/GenBank/DDBJ databases">
        <authorList>
            <person name="Mishra B."/>
        </authorList>
    </citation>
    <scope>NUCLEOTIDE SEQUENCE [LARGE SCALE GENOMIC DNA]</scope>
</reference>
<evidence type="ECO:0000313" key="2">
    <source>
        <dbReference type="Proteomes" id="UP000467841"/>
    </source>
</evidence>
<accession>A0A6D2JNL6</accession>
<proteinExistence type="predicted"/>
<comment type="caution">
    <text evidence="1">The sequence shown here is derived from an EMBL/GenBank/DDBJ whole genome shotgun (WGS) entry which is preliminary data.</text>
</comment>
<dbReference type="Proteomes" id="UP000467841">
    <property type="component" value="Unassembled WGS sequence"/>
</dbReference>
<dbReference type="AlphaFoldDB" id="A0A6D2JNL6"/>
<sequence>MTDSRRVNSLFQGARQIRNPIIISCSFRAPSSLFAIRSQRDSSSQMSRLGIIPNSSMKIPTYYFITKSRFDRNMDNLHDSISFRLDCLLTTSGTDFADRSENVSSREIFSLPRGGILEVGL</sequence>
<organism evidence="1 2">
    <name type="scientific">Microthlaspi erraticum</name>
    <dbReference type="NCBI Taxonomy" id="1685480"/>
    <lineage>
        <taxon>Eukaryota</taxon>
        <taxon>Viridiplantae</taxon>
        <taxon>Streptophyta</taxon>
        <taxon>Embryophyta</taxon>
        <taxon>Tracheophyta</taxon>
        <taxon>Spermatophyta</taxon>
        <taxon>Magnoliopsida</taxon>
        <taxon>eudicotyledons</taxon>
        <taxon>Gunneridae</taxon>
        <taxon>Pentapetalae</taxon>
        <taxon>rosids</taxon>
        <taxon>malvids</taxon>
        <taxon>Brassicales</taxon>
        <taxon>Brassicaceae</taxon>
        <taxon>Coluteocarpeae</taxon>
        <taxon>Microthlaspi</taxon>
    </lineage>
</organism>
<gene>
    <name evidence="1" type="ORF">MERR_LOCUS28154</name>
</gene>
<name>A0A6D2JNL6_9BRAS</name>
<protein>
    <submittedName>
        <fullName evidence="1">Uncharacterized protein</fullName>
    </submittedName>
</protein>